<evidence type="ECO:0000313" key="1">
    <source>
        <dbReference type="EMBL" id="GFP55824.1"/>
    </source>
</evidence>
<reference evidence="1 2" key="1">
    <citation type="submission" date="2020-07" db="EMBL/GenBank/DDBJ databases">
        <title>Trichoderma asperellum IC-1 whole genome shotgun sequence.</title>
        <authorList>
            <person name="Kanamasa S."/>
            <person name="Takahashi H."/>
        </authorList>
    </citation>
    <scope>NUCLEOTIDE SEQUENCE [LARGE SCALE GENOMIC DNA]</scope>
    <source>
        <strain evidence="1 2">IC-1</strain>
    </source>
</reference>
<dbReference type="AlphaFoldDB" id="A0A6V8QT81"/>
<name>A0A6V8QT81_TRIAP</name>
<protein>
    <submittedName>
        <fullName evidence="1">Uncharacterized protein</fullName>
    </submittedName>
</protein>
<organism evidence="1 2">
    <name type="scientific">Trichoderma asperellum</name>
    <name type="common">Filamentous fungus</name>
    <dbReference type="NCBI Taxonomy" id="101201"/>
    <lineage>
        <taxon>Eukaryota</taxon>
        <taxon>Fungi</taxon>
        <taxon>Dikarya</taxon>
        <taxon>Ascomycota</taxon>
        <taxon>Pezizomycotina</taxon>
        <taxon>Sordariomycetes</taxon>
        <taxon>Hypocreomycetidae</taxon>
        <taxon>Hypocreales</taxon>
        <taxon>Hypocreaceae</taxon>
        <taxon>Trichoderma</taxon>
    </lineage>
</organism>
<dbReference type="EMBL" id="BLZH01000005">
    <property type="protein sequence ID" value="GFP55824.1"/>
    <property type="molecule type" value="Genomic_DNA"/>
</dbReference>
<sequence>MSSTIFLKEFVGKLVEPINRDYSAFADTLAKRQTWDAEARINRVKKDVQFLGNWVQGQWRTVGNQWVLESTSTSTHTETPWEGGGKSFTVQVVVQAIMTSALEPLPGTGKFHIEQPLQITYVVQFESVGSTGELTSCVTFMKNDKPVLTSTITERGVLIQGISSNQTEEEKRKWVEYQAVLIGTIENRVHNTADFTSKINQGSNGQSKFIFPGGGNLDMSDPVFSNTGDLLLGLVYRQGKI</sequence>
<proteinExistence type="predicted"/>
<dbReference type="OrthoDB" id="5429442at2759"/>
<dbReference type="Proteomes" id="UP000517252">
    <property type="component" value="Unassembled WGS sequence"/>
</dbReference>
<comment type="caution">
    <text evidence="1">The sequence shown here is derived from an EMBL/GenBank/DDBJ whole genome shotgun (WGS) entry which is preliminary data.</text>
</comment>
<accession>A0A6V8QT81</accession>
<gene>
    <name evidence="1" type="ORF">TASIC1_0005068200</name>
</gene>
<evidence type="ECO:0000313" key="2">
    <source>
        <dbReference type="Proteomes" id="UP000517252"/>
    </source>
</evidence>